<dbReference type="InterPro" id="IPR036615">
    <property type="entry name" value="Mur_ligase_C_dom_sf"/>
</dbReference>
<comment type="function">
    <text evidence="10 11">Involved in cell wall formation. Catalyzes the final step in the synthesis of UDP-N-acetylmuramoyl-pentapeptide, the precursor of murein.</text>
</comment>
<keyword evidence="2 10" id="KW-0436">Ligase</keyword>
<keyword evidence="9 10" id="KW-0961">Cell wall biogenesis/degradation</keyword>
<comment type="pathway">
    <text evidence="10 11">Cell wall biogenesis; peptidoglycan biosynthesis.</text>
</comment>
<evidence type="ECO:0000259" key="14">
    <source>
        <dbReference type="Pfam" id="PF08245"/>
    </source>
</evidence>
<dbReference type="SUPFAM" id="SSF53623">
    <property type="entry name" value="MurD-like peptide ligases, catalytic domain"/>
    <property type="match status" value="1"/>
</dbReference>
<comment type="caution">
    <text evidence="15">The sequence shown here is derived from an EMBL/GenBank/DDBJ whole genome shotgun (WGS) entry which is preliminary data.</text>
</comment>
<evidence type="ECO:0000313" key="16">
    <source>
        <dbReference type="Proteomes" id="UP001597502"/>
    </source>
</evidence>
<comment type="similarity">
    <text evidence="10">Belongs to the MurCDEF family. MurF subfamily.</text>
</comment>
<evidence type="ECO:0000256" key="3">
    <source>
        <dbReference type="ARBA" id="ARBA00022618"/>
    </source>
</evidence>
<accession>A0ABW5V7E7</accession>
<dbReference type="Gene3D" id="3.40.1390.10">
    <property type="entry name" value="MurE/MurF, N-terminal domain"/>
    <property type="match status" value="1"/>
</dbReference>
<dbReference type="Gene3D" id="3.40.1190.10">
    <property type="entry name" value="Mur-like, catalytic domain"/>
    <property type="match status" value="1"/>
</dbReference>
<evidence type="ECO:0000256" key="9">
    <source>
        <dbReference type="ARBA" id="ARBA00023316"/>
    </source>
</evidence>
<dbReference type="Pfam" id="PF02875">
    <property type="entry name" value="Mur_ligase_C"/>
    <property type="match status" value="1"/>
</dbReference>
<dbReference type="InterPro" id="IPR005863">
    <property type="entry name" value="UDP-N-AcMur_synth"/>
</dbReference>
<feature type="domain" description="Mur ligase N-terminal catalytic" evidence="12">
    <location>
        <begin position="28"/>
        <end position="102"/>
    </location>
</feature>
<protein>
    <recommendedName>
        <fullName evidence="10 11">UDP-N-acetylmuramoyl-tripeptide--D-alanyl-D-alanine ligase</fullName>
        <ecNumber evidence="10 11">6.3.2.10</ecNumber>
    </recommendedName>
    <alternativeName>
        <fullName evidence="10">D-alanyl-D-alanine-adding enzyme</fullName>
    </alternativeName>
</protein>
<evidence type="ECO:0000256" key="4">
    <source>
        <dbReference type="ARBA" id="ARBA00022741"/>
    </source>
</evidence>
<evidence type="ECO:0000256" key="5">
    <source>
        <dbReference type="ARBA" id="ARBA00022840"/>
    </source>
</evidence>
<dbReference type="PANTHER" id="PTHR43024:SF1">
    <property type="entry name" value="UDP-N-ACETYLMURAMOYL-TRIPEPTIDE--D-ALANYL-D-ALANINE LIGASE"/>
    <property type="match status" value="1"/>
</dbReference>
<comment type="subcellular location">
    <subcellularLocation>
        <location evidence="10 11">Cytoplasm</location>
    </subcellularLocation>
</comment>
<organism evidence="15 16">
    <name type="scientific">Lentibacillus juripiscarius</name>
    <dbReference type="NCBI Taxonomy" id="257446"/>
    <lineage>
        <taxon>Bacteria</taxon>
        <taxon>Bacillati</taxon>
        <taxon>Bacillota</taxon>
        <taxon>Bacilli</taxon>
        <taxon>Bacillales</taxon>
        <taxon>Bacillaceae</taxon>
        <taxon>Lentibacillus</taxon>
    </lineage>
</organism>
<keyword evidence="8 10" id="KW-0131">Cell cycle</keyword>
<dbReference type="GO" id="GO:0047480">
    <property type="term" value="F:UDP-N-acetylmuramoyl-tripeptide-D-alanyl-D-alanine ligase activity"/>
    <property type="evidence" value="ECO:0007669"/>
    <property type="project" value="UniProtKB-EC"/>
</dbReference>
<dbReference type="Gene3D" id="3.90.190.20">
    <property type="entry name" value="Mur ligase, C-terminal domain"/>
    <property type="match status" value="1"/>
</dbReference>
<dbReference type="InterPro" id="IPR013221">
    <property type="entry name" value="Mur_ligase_cen"/>
</dbReference>
<feature type="domain" description="Mur ligase C-terminal" evidence="13">
    <location>
        <begin position="316"/>
        <end position="441"/>
    </location>
</feature>
<dbReference type="Pfam" id="PF08245">
    <property type="entry name" value="Mur_ligase_M"/>
    <property type="match status" value="1"/>
</dbReference>
<feature type="domain" description="Mur ligase central" evidence="14">
    <location>
        <begin position="112"/>
        <end position="294"/>
    </location>
</feature>
<reference evidence="16" key="1">
    <citation type="journal article" date="2019" name="Int. J. Syst. Evol. Microbiol.">
        <title>The Global Catalogue of Microorganisms (GCM) 10K type strain sequencing project: providing services to taxonomists for standard genome sequencing and annotation.</title>
        <authorList>
            <consortium name="The Broad Institute Genomics Platform"/>
            <consortium name="The Broad Institute Genome Sequencing Center for Infectious Disease"/>
            <person name="Wu L."/>
            <person name="Ma J."/>
        </authorList>
    </citation>
    <scope>NUCLEOTIDE SEQUENCE [LARGE SCALE GENOMIC DNA]</scope>
    <source>
        <strain evidence="16">TISTR 1535</strain>
    </source>
</reference>
<dbReference type="InterPro" id="IPR051046">
    <property type="entry name" value="MurCDEF_CellWall_CoF430Synth"/>
</dbReference>
<keyword evidence="1 10" id="KW-0963">Cytoplasm</keyword>
<keyword evidence="7 10" id="KW-0573">Peptidoglycan synthesis</keyword>
<evidence type="ECO:0000256" key="10">
    <source>
        <dbReference type="HAMAP-Rule" id="MF_02019"/>
    </source>
</evidence>
<dbReference type="NCBIfam" id="TIGR01143">
    <property type="entry name" value="murF"/>
    <property type="match status" value="1"/>
</dbReference>
<name>A0ABW5V7E7_9BACI</name>
<dbReference type="InterPro" id="IPR000713">
    <property type="entry name" value="Mur_ligase_N"/>
</dbReference>
<sequence length="458" mass="50092">MLFTTEWLTTLFANYRGAAAEQNSLFEVATDSRKKTECSLFVPLSGENFDGHDYVEQAINNGAAAVLWQEGRKLPDSVPAGFPVFFVNDTLLALQELAAAYRQEVNPAVVGVTGSNGKTTTKDMIASVAGSSFRTHFTKGNLNNQIGLPLTILSMPRGTEVLVVEMGMNHKGEIETLANIARPDYGVITNIGESHLAYLGSREGIADAKLEMTKGMPEDGHLIIDGDEPLLRQVSRRERVITCGFDSMNDIVIKNVNLTKKHTEFQLDTDDELYTIPLLGSHHALNAAFAVTVAGLLKIAKRDVRQALQSLEWTSMRFELLEGKNGSSLINDAYNASPTSMKAAINVVKQMEGFKRKVLVLGDMFELGENAEALHRSAVENVDQSIDAVLTIGEHATAMAAAVSDQIDTIDSRHFTSKEALLHAIETYTAEDTLILFKASRGMQFESLIDHIMNSPQS</sequence>
<keyword evidence="3 10" id="KW-0132">Cell division</keyword>
<keyword evidence="6 10" id="KW-0133">Cell shape</keyword>
<dbReference type="Pfam" id="PF01225">
    <property type="entry name" value="Mur_ligase"/>
    <property type="match status" value="1"/>
</dbReference>
<dbReference type="SUPFAM" id="SSF53244">
    <property type="entry name" value="MurD-like peptide ligases, peptide-binding domain"/>
    <property type="match status" value="1"/>
</dbReference>
<evidence type="ECO:0000256" key="1">
    <source>
        <dbReference type="ARBA" id="ARBA00022490"/>
    </source>
</evidence>
<dbReference type="HAMAP" id="MF_02019">
    <property type="entry name" value="MurF"/>
    <property type="match status" value="1"/>
</dbReference>
<evidence type="ECO:0000256" key="2">
    <source>
        <dbReference type="ARBA" id="ARBA00022598"/>
    </source>
</evidence>
<keyword evidence="4 10" id="KW-0547">Nucleotide-binding</keyword>
<comment type="catalytic activity">
    <reaction evidence="10 11">
        <text>D-alanyl-D-alanine + UDP-N-acetyl-alpha-D-muramoyl-L-alanyl-gamma-D-glutamyl-meso-2,6-diaminopimelate + ATP = UDP-N-acetyl-alpha-D-muramoyl-L-alanyl-gamma-D-glutamyl-meso-2,6-diaminopimeloyl-D-alanyl-D-alanine + ADP + phosphate + H(+)</text>
        <dbReference type="Rhea" id="RHEA:28374"/>
        <dbReference type="ChEBI" id="CHEBI:15378"/>
        <dbReference type="ChEBI" id="CHEBI:30616"/>
        <dbReference type="ChEBI" id="CHEBI:43474"/>
        <dbReference type="ChEBI" id="CHEBI:57822"/>
        <dbReference type="ChEBI" id="CHEBI:61386"/>
        <dbReference type="ChEBI" id="CHEBI:83905"/>
        <dbReference type="ChEBI" id="CHEBI:456216"/>
        <dbReference type="EC" id="6.3.2.10"/>
    </reaction>
</comment>
<keyword evidence="5 10" id="KW-0067">ATP-binding</keyword>
<evidence type="ECO:0000259" key="13">
    <source>
        <dbReference type="Pfam" id="PF02875"/>
    </source>
</evidence>
<dbReference type="PANTHER" id="PTHR43024">
    <property type="entry name" value="UDP-N-ACETYLMURAMOYL-TRIPEPTIDE--D-ALANYL-D-ALANINE LIGASE"/>
    <property type="match status" value="1"/>
</dbReference>
<dbReference type="EMBL" id="JBHUNA010000009">
    <property type="protein sequence ID" value="MFD2760540.1"/>
    <property type="molecule type" value="Genomic_DNA"/>
</dbReference>
<keyword evidence="16" id="KW-1185">Reference proteome</keyword>
<evidence type="ECO:0000256" key="7">
    <source>
        <dbReference type="ARBA" id="ARBA00022984"/>
    </source>
</evidence>
<feature type="binding site" evidence="10">
    <location>
        <begin position="114"/>
        <end position="120"/>
    </location>
    <ligand>
        <name>ATP</name>
        <dbReference type="ChEBI" id="CHEBI:30616"/>
    </ligand>
</feature>
<evidence type="ECO:0000313" key="15">
    <source>
        <dbReference type="EMBL" id="MFD2760540.1"/>
    </source>
</evidence>
<evidence type="ECO:0000256" key="11">
    <source>
        <dbReference type="RuleBase" id="RU004136"/>
    </source>
</evidence>
<dbReference type="EC" id="6.3.2.10" evidence="10 11"/>
<dbReference type="InterPro" id="IPR035911">
    <property type="entry name" value="MurE/MurF_N"/>
</dbReference>
<evidence type="ECO:0000256" key="8">
    <source>
        <dbReference type="ARBA" id="ARBA00023306"/>
    </source>
</evidence>
<evidence type="ECO:0000259" key="12">
    <source>
        <dbReference type="Pfam" id="PF01225"/>
    </source>
</evidence>
<dbReference type="Proteomes" id="UP001597502">
    <property type="component" value="Unassembled WGS sequence"/>
</dbReference>
<gene>
    <name evidence="10 15" type="primary">murF</name>
    <name evidence="15" type="ORF">ACFSUO_06085</name>
</gene>
<dbReference type="RefSeq" id="WP_382392106.1">
    <property type="nucleotide sequence ID" value="NZ_JBHUNA010000009.1"/>
</dbReference>
<dbReference type="InterPro" id="IPR004101">
    <property type="entry name" value="Mur_ligase_C"/>
</dbReference>
<dbReference type="SUPFAM" id="SSF63418">
    <property type="entry name" value="MurE/MurF N-terminal domain"/>
    <property type="match status" value="1"/>
</dbReference>
<dbReference type="InterPro" id="IPR036565">
    <property type="entry name" value="Mur-like_cat_sf"/>
</dbReference>
<evidence type="ECO:0000256" key="6">
    <source>
        <dbReference type="ARBA" id="ARBA00022960"/>
    </source>
</evidence>
<proteinExistence type="inferred from homology"/>